<dbReference type="InterPro" id="IPR013658">
    <property type="entry name" value="SGL"/>
</dbReference>
<dbReference type="EMBL" id="RZUL01000001">
    <property type="protein sequence ID" value="RVT43928.1"/>
    <property type="molecule type" value="Genomic_DNA"/>
</dbReference>
<dbReference type="InterPro" id="IPR005511">
    <property type="entry name" value="SMP-30"/>
</dbReference>
<proteinExistence type="inferred from homology"/>
<feature type="binding site" evidence="3">
    <location>
        <position position="26"/>
    </location>
    <ligand>
        <name>a divalent metal cation</name>
        <dbReference type="ChEBI" id="CHEBI:60240"/>
    </ligand>
</feature>
<evidence type="ECO:0000256" key="3">
    <source>
        <dbReference type="PIRSR" id="PIRSR605511-2"/>
    </source>
</evidence>
<comment type="similarity">
    <text evidence="1">Belongs to the SMP-30/CGR1 family.</text>
</comment>
<dbReference type="Pfam" id="PF08450">
    <property type="entry name" value="SGL"/>
    <property type="match status" value="1"/>
</dbReference>
<dbReference type="GO" id="GO:0005509">
    <property type="term" value="F:calcium ion binding"/>
    <property type="evidence" value="ECO:0007669"/>
    <property type="project" value="TreeGrafter"/>
</dbReference>
<evidence type="ECO:0000259" key="4">
    <source>
        <dbReference type="Pfam" id="PF08450"/>
    </source>
</evidence>
<comment type="cofactor">
    <cofactor evidence="3">
        <name>Zn(2+)</name>
        <dbReference type="ChEBI" id="CHEBI:29105"/>
    </cofactor>
    <text evidence="3">Binds 1 divalent metal cation per subunit.</text>
</comment>
<feature type="binding site" evidence="3">
    <location>
        <position position="110"/>
    </location>
    <ligand>
        <name>substrate</name>
    </ligand>
</feature>
<keyword evidence="3" id="KW-0862">Zinc</keyword>
<dbReference type="AlphaFoldDB" id="A0A437JDC5"/>
<evidence type="ECO:0000256" key="2">
    <source>
        <dbReference type="PIRSR" id="PIRSR605511-1"/>
    </source>
</evidence>
<dbReference type="Proteomes" id="UP000282977">
    <property type="component" value="Unassembled WGS sequence"/>
</dbReference>
<name>A0A437JDC5_9SPHN</name>
<feature type="binding site" evidence="3">
    <location>
        <position position="158"/>
    </location>
    <ligand>
        <name>a divalent metal cation</name>
        <dbReference type="ChEBI" id="CHEBI:60240"/>
    </ligand>
</feature>
<organism evidence="5 6">
    <name type="scientific">Sphingobium algorifonticola</name>
    <dbReference type="NCBI Taxonomy" id="2008318"/>
    <lineage>
        <taxon>Bacteria</taxon>
        <taxon>Pseudomonadati</taxon>
        <taxon>Pseudomonadota</taxon>
        <taxon>Alphaproteobacteria</taxon>
        <taxon>Sphingomonadales</taxon>
        <taxon>Sphingomonadaceae</taxon>
        <taxon>Sphingobium</taxon>
    </lineage>
</organism>
<dbReference type="InterPro" id="IPR011042">
    <property type="entry name" value="6-blade_b-propeller_TolB-like"/>
</dbReference>
<dbReference type="SUPFAM" id="SSF63829">
    <property type="entry name" value="Calcium-dependent phosphotriesterase"/>
    <property type="match status" value="1"/>
</dbReference>
<gene>
    <name evidence="5" type="ORF">ENE74_04935</name>
</gene>
<evidence type="ECO:0000313" key="5">
    <source>
        <dbReference type="EMBL" id="RVT43928.1"/>
    </source>
</evidence>
<feature type="domain" description="SMP-30/Gluconolactonase/LRE-like region" evidence="4">
    <location>
        <begin position="24"/>
        <end position="267"/>
    </location>
</feature>
<dbReference type="GO" id="GO:0019853">
    <property type="term" value="P:L-ascorbic acid biosynthetic process"/>
    <property type="evidence" value="ECO:0007669"/>
    <property type="project" value="TreeGrafter"/>
</dbReference>
<feature type="binding site" evidence="3">
    <location>
        <position position="112"/>
    </location>
    <ligand>
        <name>substrate</name>
    </ligand>
</feature>
<sequence length="302" mass="32197">MTQSESLGAESSRPEVALAAQAMLGEGPRWHATEKRLYWVDIARNALHRFDPASGDNETRLFDAPVGCFAFRAGGGLLLAMKDGFATLDQWDGTPVPFGAQIFTDRPDLRFNDGRTDPVGRFWAGSVNMTKSASDAALYRLEGDGGITQIEGGMLTCNGAAFDAAGARFFHADTPSHAIRIYDCDTANGTLHGRALFHQFPMGEGRPDGGSVDADGCYWTALFDGGRVVRLSPEGAIIAEVPLPVTRPTMIAFGGDDLRTAYVTTARTGLSEAQLAAQPLAGALFAFRVDVPGLPEPPFVQA</sequence>
<evidence type="ECO:0000313" key="6">
    <source>
        <dbReference type="Proteomes" id="UP000282977"/>
    </source>
</evidence>
<keyword evidence="6" id="KW-1185">Reference proteome</keyword>
<accession>A0A437JDC5</accession>
<dbReference type="Gene3D" id="2.120.10.30">
    <property type="entry name" value="TolB, C-terminal domain"/>
    <property type="match status" value="1"/>
</dbReference>
<feature type="binding site" evidence="3">
    <location>
        <position position="208"/>
    </location>
    <ligand>
        <name>a divalent metal cation</name>
        <dbReference type="ChEBI" id="CHEBI:60240"/>
    </ligand>
</feature>
<keyword evidence="3" id="KW-0479">Metal-binding</keyword>
<protein>
    <submittedName>
        <fullName evidence="5">SMP-30/gluconolactonase/LRE family protein</fullName>
    </submittedName>
</protein>
<dbReference type="OrthoDB" id="2633250at2"/>
<dbReference type="GO" id="GO:0004341">
    <property type="term" value="F:gluconolactonase activity"/>
    <property type="evidence" value="ECO:0007669"/>
    <property type="project" value="TreeGrafter"/>
</dbReference>
<dbReference type="PANTHER" id="PTHR10907">
    <property type="entry name" value="REGUCALCIN"/>
    <property type="match status" value="1"/>
</dbReference>
<dbReference type="PANTHER" id="PTHR10907:SF47">
    <property type="entry name" value="REGUCALCIN"/>
    <property type="match status" value="1"/>
</dbReference>
<comment type="caution">
    <text evidence="5">The sequence shown here is derived from an EMBL/GenBank/DDBJ whole genome shotgun (WGS) entry which is preliminary data.</text>
</comment>
<evidence type="ECO:0000256" key="1">
    <source>
        <dbReference type="ARBA" id="ARBA00008853"/>
    </source>
</evidence>
<reference evidence="5 6" key="1">
    <citation type="submission" date="2019-01" db="EMBL/GenBank/DDBJ databases">
        <authorList>
            <person name="Chen W.-M."/>
        </authorList>
    </citation>
    <scope>NUCLEOTIDE SEQUENCE [LARGE SCALE GENOMIC DNA]</scope>
    <source>
        <strain evidence="5 6">TLA-22</strain>
    </source>
</reference>
<feature type="active site" description="Proton donor/acceptor" evidence="2">
    <location>
        <position position="208"/>
    </location>
</feature>
<dbReference type="PRINTS" id="PR01790">
    <property type="entry name" value="SMP30FAMILY"/>
</dbReference>
<dbReference type="RefSeq" id="WP_127689463.1">
    <property type="nucleotide sequence ID" value="NZ_RZUL01000001.1"/>
</dbReference>